<evidence type="ECO:0000256" key="8">
    <source>
        <dbReference type="ARBA" id="ARBA00023077"/>
    </source>
</evidence>
<dbReference type="PANTHER" id="PTHR32552:SF81">
    <property type="entry name" value="TONB-DEPENDENT OUTER MEMBRANE RECEPTOR"/>
    <property type="match status" value="1"/>
</dbReference>
<name>A0ABU1WBL3_9GAMM</name>
<evidence type="ECO:0000256" key="5">
    <source>
        <dbReference type="ARBA" id="ARBA00022692"/>
    </source>
</evidence>
<keyword evidence="9 11" id="KW-0472">Membrane</keyword>
<dbReference type="Gene3D" id="2.40.170.20">
    <property type="entry name" value="TonB-dependent receptor, beta-barrel domain"/>
    <property type="match status" value="1"/>
</dbReference>
<dbReference type="Proteomes" id="UP001251524">
    <property type="component" value="Unassembled WGS sequence"/>
</dbReference>
<dbReference type="InterPro" id="IPR039426">
    <property type="entry name" value="TonB-dep_rcpt-like"/>
</dbReference>
<evidence type="ECO:0000256" key="10">
    <source>
        <dbReference type="ARBA" id="ARBA00023237"/>
    </source>
</evidence>
<feature type="domain" description="TonB-dependent receptor plug" evidence="15">
    <location>
        <begin position="67"/>
        <end position="178"/>
    </location>
</feature>
<evidence type="ECO:0000256" key="13">
    <source>
        <dbReference type="SAM" id="SignalP"/>
    </source>
</evidence>
<evidence type="ECO:0000256" key="6">
    <source>
        <dbReference type="ARBA" id="ARBA00023004"/>
    </source>
</evidence>
<feature type="signal peptide" evidence="13">
    <location>
        <begin position="1"/>
        <end position="34"/>
    </location>
</feature>
<evidence type="ECO:0000256" key="11">
    <source>
        <dbReference type="PROSITE-ProRule" id="PRU01360"/>
    </source>
</evidence>
<keyword evidence="16" id="KW-0675">Receptor</keyword>
<dbReference type="Pfam" id="PF00593">
    <property type="entry name" value="TonB_dep_Rec_b-barrel"/>
    <property type="match status" value="1"/>
</dbReference>
<dbReference type="SUPFAM" id="SSF56935">
    <property type="entry name" value="Porins"/>
    <property type="match status" value="1"/>
</dbReference>
<dbReference type="InterPro" id="IPR000531">
    <property type="entry name" value="Beta-barrel_TonB"/>
</dbReference>
<evidence type="ECO:0000256" key="3">
    <source>
        <dbReference type="ARBA" id="ARBA00022452"/>
    </source>
</evidence>
<keyword evidence="6" id="KW-0408">Iron</keyword>
<dbReference type="Pfam" id="PF07715">
    <property type="entry name" value="Plug"/>
    <property type="match status" value="1"/>
</dbReference>
<dbReference type="InterPro" id="IPR036942">
    <property type="entry name" value="Beta-barrel_TonB_sf"/>
</dbReference>
<dbReference type="PROSITE" id="PS52016">
    <property type="entry name" value="TONB_DEPENDENT_REC_3"/>
    <property type="match status" value="1"/>
</dbReference>
<proteinExistence type="inferred from homology"/>
<keyword evidence="17" id="KW-1185">Reference proteome</keyword>
<keyword evidence="10 11" id="KW-0998">Cell outer membrane</keyword>
<feature type="chain" id="PRO_5045212883" evidence="13">
    <location>
        <begin position="35"/>
        <end position="783"/>
    </location>
</feature>
<dbReference type="PANTHER" id="PTHR32552">
    <property type="entry name" value="FERRICHROME IRON RECEPTOR-RELATED"/>
    <property type="match status" value="1"/>
</dbReference>
<evidence type="ECO:0000256" key="2">
    <source>
        <dbReference type="ARBA" id="ARBA00022448"/>
    </source>
</evidence>
<keyword evidence="3 11" id="KW-1134">Transmembrane beta strand</keyword>
<evidence type="ECO:0000256" key="9">
    <source>
        <dbReference type="ARBA" id="ARBA00023136"/>
    </source>
</evidence>
<comment type="subcellular location">
    <subcellularLocation>
        <location evidence="1 11">Cell outer membrane</location>
        <topology evidence="1 11">Multi-pass membrane protein</topology>
    </subcellularLocation>
</comment>
<protein>
    <submittedName>
        <fullName evidence="16">Outer membrane receptor protein involved in Fe transport</fullName>
    </submittedName>
</protein>
<sequence>MHKHHTRERAPMRRSLTTAISFTLALCMAGPTLAQQAPAESAGDAAAADPVTLEEVVVTANKRVENIRDVPSSISVIGEEKIDNFHSTQLSDFQASVPGLAISSNGAPGKTAVSLRGVSALSSSATVGTYLDETPLGSSGVYQAANFFALDLLPYDIQRIEVLRGPQGTLYGASTMGGLIKYVTVEPDLSRTEFRVGGGLSSVKSAGDLGWDARVGANLPLVTDRVGLRVSYARNELPGYIDNSVTGQKDINDGDQTSARAALRWQEEAFSLDLVAMRQTIDSDNNALVALDPESQQPLFGDLTNSVFVDEPFNKDVDYYSATVNWDMGWADFVSATGYSETNSFIRQDSTVQFGEVANLLLGLPDPGASNFDIGLDLDKFTQEFRVVSKADGAFEWMAGVFYTKEDAVQTQRAQLYQLDGSPLPAPFDSVAGTLTLLTIPSTYEETAVFANGSYKFNDVFKIDAGIRYAENDQDFSQIVTEGILIPIGTTSNSSSEDVFTWSVSPQVKLSEEAMIYARVATGYQPGGPNVLVPGLPSQVDSSTLTNYELGLKSQLFDNRVLFDLTGFYIDWEDIQVATVVNGISGLVNAGKASSTGIELTTVFHATDRLDLGLNGAYTDSKLEENFPVISVRQGAALVQITSGLEGDALPYVPEWSWSGTADYTMPLNSDWTAHFGGAVRFVDETENGTTNLQEVFNATTTPPTLLQSTRTEPLRVDDYWSLDLNAYVSNDNWTFRAYAKNVTDERAYQRINDVTALSGGVDNLAAAPIQPRTVGIEVDYRF</sequence>
<dbReference type="EMBL" id="JAVDVY010000002">
    <property type="protein sequence ID" value="MDR7134973.1"/>
    <property type="molecule type" value="Genomic_DNA"/>
</dbReference>
<keyword evidence="2 11" id="KW-0813">Transport</keyword>
<evidence type="ECO:0000259" key="15">
    <source>
        <dbReference type="Pfam" id="PF07715"/>
    </source>
</evidence>
<dbReference type="CDD" id="cd01347">
    <property type="entry name" value="ligand_gated_channel"/>
    <property type="match status" value="1"/>
</dbReference>
<accession>A0ABU1WBL3</accession>
<evidence type="ECO:0000256" key="12">
    <source>
        <dbReference type="RuleBase" id="RU003357"/>
    </source>
</evidence>
<evidence type="ECO:0000256" key="1">
    <source>
        <dbReference type="ARBA" id="ARBA00004571"/>
    </source>
</evidence>
<organism evidence="16 17">
    <name type="scientific">Lysobacter niastensis</name>
    <dbReference type="NCBI Taxonomy" id="380629"/>
    <lineage>
        <taxon>Bacteria</taxon>
        <taxon>Pseudomonadati</taxon>
        <taxon>Pseudomonadota</taxon>
        <taxon>Gammaproteobacteria</taxon>
        <taxon>Lysobacterales</taxon>
        <taxon>Lysobacteraceae</taxon>
        <taxon>Lysobacter</taxon>
    </lineage>
</organism>
<dbReference type="InterPro" id="IPR012910">
    <property type="entry name" value="Plug_dom"/>
</dbReference>
<comment type="caution">
    <text evidence="16">The sequence shown here is derived from an EMBL/GenBank/DDBJ whole genome shotgun (WGS) entry which is preliminary data.</text>
</comment>
<gene>
    <name evidence="16" type="ORF">J2X06_002182</name>
</gene>
<evidence type="ECO:0000259" key="14">
    <source>
        <dbReference type="Pfam" id="PF00593"/>
    </source>
</evidence>
<evidence type="ECO:0000256" key="4">
    <source>
        <dbReference type="ARBA" id="ARBA00022496"/>
    </source>
</evidence>
<reference evidence="16 17" key="1">
    <citation type="submission" date="2023-07" db="EMBL/GenBank/DDBJ databases">
        <title>Sorghum-associated microbial communities from plants grown in Nebraska, USA.</title>
        <authorList>
            <person name="Schachtman D."/>
        </authorList>
    </citation>
    <scope>NUCLEOTIDE SEQUENCE [LARGE SCALE GENOMIC DNA]</scope>
    <source>
        <strain evidence="16 17">BE198</strain>
    </source>
</reference>
<keyword evidence="5 11" id="KW-0812">Transmembrane</keyword>
<comment type="similarity">
    <text evidence="11 12">Belongs to the TonB-dependent receptor family.</text>
</comment>
<evidence type="ECO:0000313" key="17">
    <source>
        <dbReference type="Proteomes" id="UP001251524"/>
    </source>
</evidence>
<evidence type="ECO:0000313" key="16">
    <source>
        <dbReference type="EMBL" id="MDR7134973.1"/>
    </source>
</evidence>
<keyword evidence="8 12" id="KW-0798">TonB box</keyword>
<keyword evidence="13" id="KW-0732">Signal</keyword>
<keyword evidence="7" id="KW-0406">Ion transport</keyword>
<feature type="domain" description="TonB-dependent receptor-like beta-barrel" evidence="14">
    <location>
        <begin position="305"/>
        <end position="743"/>
    </location>
</feature>
<dbReference type="RefSeq" id="WP_310062187.1">
    <property type="nucleotide sequence ID" value="NZ_JAVDVY010000002.1"/>
</dbReference>
<evidence type="ECO:0000256" key="7">
    <source>
        <dbReference type="ARBA" id="ARBA00023065"/>
    </source>
</evidence>
<keyword evidence="4" id="KW-0410">Iron transport</keyword>